<comment type="similarity">
    <text evidence="4">In the C-terminal section; belongs to the glycosyl hydrolase 73 family.</text>
</comment>
<dbReference type="InterPro" id="IPR051056">
    <property type="entry name" value="Glycosyl_Hydrolase_73"/>
</dbReference>
<feature type="domain" description="Mannosyl-glycoprotein endo-beta-N-acetylglucosamidase-like" evidence="12">
    <location>
        <begin position="156"/>
        <end position="314"/>
    </location>
</feature>
<keyword evidence="9 13" id="KW-0326">Glycosidase</keyword>
<proteinExistence type="inferred from homology"/>
<protein>
    <recommendedName>
        <fullName evidence="5">Peptidoglycan hydrolase FlgJ</fullName>
    </recommendedName>
    <alternativeName>
        <fullName evidence="11">Muramidase FlgJ</fullName>
    </alternativeName>
</protein>
<keyword evidence="13" id="KW-0282">Flagellum</keyword>
<dbReference type="GO" id="GO:0042597">
    <property type="term" value="C:periplasmic space"/>
    <property type="evidence" value="ECO:0007669"/>
    <property type="project" value="UniProtKB-SubCell"/>
</dbReference>
<evidence type="ECO:0000256" key="6">
    <source>
        <dbReference type="ARBA" id="ARBA00022764"/>
    </source>
</evidence>
<dbReference type="AlphaFoldDB" id="A0A9X1WBP2"/>
<evidence type="ECO:0000259" key="12">
    <source>
        <dbReference type="SMART" id="SM00047"/>
    </source>
</evidence>
<comment type="caution">
    <text evidence="13">The sequence shown here is derived from an EMBL/GenBank/DDBJ whole genome shotgun (WGS) entry which is preliminary data.</text>
</comment>
<dbReference type="GO" id="GO:0016798">
    <property type="term" value="F:hydrolase activity, acting on glycosyl bonds"/>
    <property type="evidence" value="ECO:0007669"/>
    <property type="project" value="UniProtKB-KW"/>
</dbReference>
<dbReference type="Gene3D" id="2.10.70.40">
    <property type="entry name" value="peptidoglycan hydrolase"/>
    <property type="match status" value="1"/>
</dbReference>
<comment type="function">
    <text evidence="1">Flagellum-specific muramidase which hydrolyzes the peptidoglycan layer to assemble the rod structure in the periplasmic space.</text>
</comment>
<dbReference type="GO" id="GO:0071973">
    <property type="term" value="P:bacterial-type flagellum-dependent cell motility"/>
    <property type="evidence" value="ECO:0007669"/>
    <property type="project" value="TreeGrafter"/>
</dbReference>
<dbReference type="Proteomes" id="UP001139488">
    <property type="component" value="Unassembled WGS sequence"/>
</dbReference>
<keyword evidence="6" id="KW-0574">Periplasm</keyword>
<keyword evidence="10" id="KW-0961">Cell wall biogenesis/degradation</keyword>
<dbReference type="Pfam" id="PF01832">
    <property type="entry name" value="Glucosaminidase"/>
    <property type="match status" value="1"/>
</dbReference>
<dbReference type="InterPro" id="IPR002901">
    <property type="entry name" value="MGlyc_endo_b_GlcNAc-like_dom"/>
</dbReference>
<keyword evidence="13" id="KW-0969">Cilium</keyword>
<evidence type="ECO:0000256" key="1">
    <source>
        <dbReference type="ARBA" id="ARBA00002954"/>
    </source>
</evidence>
<dbReference type="GO" id="GO:0044780">
    <property type="term" value="P:bacterial-type flagellum assembly"/>
    <property type="evidence" value="ECO:0007669"/>
    <property type="project" value="InterPro"/>
</dbReference>
<name>A0A9X1WBP2_9VIBR</name>
<keyword evidence="14" id="KW-1185">Reference proteome</keyword>
<dbReference type="InterPro" id="IPR019301">
    <property type="entry name" value="Flagellar_prot_FlgJ_N"/>
</dbReference>
<evidence type="ECO:0000256" key="2">
    <source>
        <dbReference type="ARBA" id="ARBA00004418"/>
    </source>
</evidence>
<evidence type="ECO:0000256" key="3">
    <source>
        <dbReference type="ARBA" id="ARBA00006880"/>
    </source>
</evidence>
<reference evidence="13" key="1">
    <citation type="submission" date="2021-11" db="EMBL/GenBank/DDBJ databases">
        <title>Vibrio ZSDE26 sp. nov. and Vibrio ZSDZ34 sp. nov., isolated from coastal seawater in Qingdao.</title>
        <authorList>
            <person name="Zhang P."/>
        </authorList>
    </citation>
    <scope>NUCLEOTIDE SEQUENCE</scope>
    <source>
        <strain evidence="13">ZSDZ34</strain>
    </source>
</reference>
<dbReference type="GO" id="GO:0004040">
    <property type="term" value="F:amidase activity"/>
    <property type="evidence" value="ECO:0007669"/>
    <property type="project" value="InterPro"/>
</dbReference>
<evidence type="ECO:0000313" key="13">
    <source>
        <dbReference type="EMBL" id="MCJ2377356.1"/>
    </source>
</evidence>
<comment type="similarity">
    <text evidence="3">In the N-terminal section; belongs to the FlgJ family.</text>
</comment>
<evidence type="ECO:0000256" key="7">
    <source>
        <dbReference type="ARBA" id="ARBA00022795"/>
    </source>
</evidence>
<dbReference type="Gene3D" id="1.10.530.10">
    <property type="match status" value="1"/>
</dbReference>
<keyword evidence="13" id="KW-0966">Cell projection</keyword>
<dbReference type="PANTHER" id="PTHR33308">
    <property type="entry name" value="PEPTIDOGLYCAN HYDROLASE FLGJ"/>
    <property type="match status" value="1"/>
</dbReference>
<dbReference type="InterPro" id="IPR013377">
    <property type="entry name" value="FlgJ"/>
</dbReference>
<keyword evidence="8 13" id="KW-0378">Hydrolase</keyword>
<dbReference type="NCBIfam" id="TIGR02541">
    <property type="entry name" value="flagell_FlgJ"/>
    <property type="match status" value="1"/>
</dbReference>
<evidence type="ECO:0000313" key="14">
    <source>
        <dbReference type="Proteomes" id="UP001139488"/>
    </source>
</evidence>
<evidence type="ECO:0000256" key="11">
    <source>
        <dbReference type="ARBA" id="ARBA00030835"/>
    </source>
</evidence>
<dbReference type="PANTHER" id="PTHR33308:SF9">
    <property type="entry name" value="PEPTIDOGLYCAN HYDROLASE FLGJ"/>
    <property type="match status" value="1"/>
</dbReference>
<keyword evidence="7" id="KW-1005">Bacterial flagellum biogenesis</keyword>
<accession>A0A9X1WBP2</accession>
<gene>
    <name evidence="13" type="primary">flgJ</name>
    <name evidence="13" type="ORF">LNL84_10995</name>
</gene>
<comment type="subcellular location">
    <subcellularLocation>
        <location evidence="2">Periplasm</location>
    </subcellularLocation>
</comment>
<dbReference type="EMBL" id="JAJNNZ010000007">
    <property type="protein sequence ID" value="MCJ2377356.1"/>
    <property type="molecule type" value="Genomic_DNA"/>
</dbReference>
<evidence type="ECO:0000256" key="8">
    <source>
        <dbReference type="ARBA" id="ARBA00022801"/>
    </source>
</evidence>
<sequence>MIKNQQDIGFIHDLSSLDKLRQQAVSDDKGDEEAALRAAAKQFESIFTSMMLKSMRDANTHFESDMMNSQNEQFYRQMLDDQMAADLSASGSLGLADMIVAQLGAARGDEAQAEVNTEIRMRNEAFNTTLKMPYDEEKARAISAERNLNGVKGEARVELSEKPNFSTPETFARSLKPYAEKAASALGIDSSLLLAQAALETGWGKKVVQNSQGSSNNLFNIKADRSWKGGKVATQTLEYHSAVPVKEHAAFRSYASYEDSFNDYIQFLNENPRYQTALQQRGGSEQFIHGIHKAGYATDPNYADKVLRVKQKIDQMPL</sequence>
<evidence type="ECO:0000256" key="9">
    <source>
        <dbReference type="ARBA" id="ARBA00023295"/>
    </source>
</evidence>
<dbReference type="RefSeq" id="WP_244357292.1">
    <property type="nucleotide sequence ID" value="NZ_JAJNNZ010000007.1"/>
</dbReference>
<evidence type="ECO:0000256" key="5">
    <source>
        <dbReference type="ARBA" id="ARBA00013433"/>
    </source>
</evidence>
<evidence type="ECO:0000256" key="4">
    <source>
        <dbReference type="ARBA" id="ARBA00007974"/>
    </source>
</evidence>
<organism evidence="13 14">
    <name type="scientific">Vibrio gelatinilyticus</name>
    <dbReference type="NCBI Taxonomy" id="2893468"/>
    <lineage>
        <taxon>Bacteria</taxon>
        <taxon>Pseudomonadati</taxon>
        <taxon>Pseudomonadota</taxon>
        <taxon>Gammaproteobacteria</taxon>
        <taxon>Vibrionales</taxon>
        <taxon>Vibrionaceae</taxon>
        <taxon>Vibrio</taxon>
    </lineage>
</organism>
<dbReference type="PRINTS" id="PR01002">
    <property type="entry name" value="FLGFLGJ"/>
</dbReference>
<dbReference type="Pfam" id="PF10135">
    <property type="entry name" value="Rod-binding"/>
    <property type="match status" value="1"/>
</dbReference>
<dbReference type="SMART" id="SM00047">
    <property type="entry name" value="LYZ2"/>
    <property type="match status" value="1"/>
</dbReference>
<dbReference type="GO" id="GO:0071555">
    <property type="term" value="P:cell wall organization"/>
    <property type="evidence" value="ECO:0007669"/>
    <property type="project" value="UniProtKB-KW"/>
</dbReference>
<evidence type="ECO:0000256" key="10">
    <source>
        <dbReference type="ARBA" id="ARBA00023316"/>
    </source>
</evidence>